<comment type="caution">
    <text evidence="2">The sequence shown here is derived from an EMBL/GenBank/DDBJ whole genome shotgun (WGS) entry which is preliminary data.</text>
</comment>
<proteinExistence type="predicted"/>
<reference evidence="1" key="2">
    <citation type="submission" date="2018-07" db="EMBL/GenBank/DDBJ databases">
        <authorList>
            <consortium name="PulseNet: The National Subtyping Network for Foodborne Disease Surveillance"/>
            <person name="Tarr C.L."/>
            <person name="Trees E."/>
            <person name="Katz L.S."/>
            <person name="Carleton-Romer H.A."/>
            <person name="Stroika S."/>
            <person name="Kucerova Z."/>
            <person name="Roache K.F."/>
            <person name="Sabol A.L."/>
            <person name="Besser J."/>
            <person name="Gerner-Smidt P."/>
        </authorList>
    </citation>
    <scope>NUCLEOTIDE SEQUENCE</scope>
    <source>
        <strain evidence="1">2015AM-1903</strain>
    </source>
</reference>
<dbReference type="EMBL" id="AAKOLH010000006">
    <property type="protein sequence ID" value="ECT9641591.1"/>
    <property type="molecule type" value="Genomic_DNA"/>
</dbReference>
<name>A0A1S0ZHJ5_SALET</name>
<gene>
    <name evidence="2" type="ORF">A7T00_07600</name>
    <name evidence="1" type="ORF">CJK13_14505</name>
</gene>
<dbReference type="AlphaFoldDB" id="A0A1S0ZHJ5"/>
<evidence type="ECO:0000313" key="1">
    <source>
        <dbReference type="EMBL" id="ECT9641591.1"/>
    </source>
</evidence>
<dbReference type="EMBL" id="MLZC01000003">
    <property type="protein sequence ID" value="OHG67610.1"/>
    <property type="molecule type" value="Genomic_DNA"/>
</dbReference>
<protein>
    <submittedName>
        <fullName evidence="2">Uncharacterized protein</fullName>
    </submittedName>
</protein>
<accession>A0A1S0ZHJ5</accession>
<organism evidence="2">
    <name type="scientific">Salmonella enterica subsp. enterica serovar Saintpaul</name>
    <dbReference type="NCBI Taxonomy" id="90105"/>
    <lineage>
        <taxon>Bacteria</taxon>
        <taxon>Pseudomonadati</taxon>
        <taxon>Pseudomonadota</taxon>
        <taxon>Gammaproteobacteria</taxon>
        <taxon>Enterobacterales</taxon>
        <taxon>Enterobacteriaceae</taxon>
        <taxon>Salmonella</taxon>
    </lineage>
</organism>
<sequence>MNRLDSQFMREVHHRANLLIEGFNPGKALNWVRNMDNRYRLFCLQNETRKYLSGELSPQEVSEFWYRLDDLAIKDFIYCLETGA</sequence>
<reference evidence="2" key="1">
    <citation type="submission" date="2016-09" db="EMBL/GenBank/DDBJ databases">
        <title>Whole genome sequencing of Salmonella enterica.</title>
        <authorList>
            <person name="Bell R."/>
        </authorList>
    </citation>
    <scope>NUCLEOTIDE SEQUENCE [LARGE SCALE GENOMIC DNA]</scope>
    <source>
        <strain evidence="2">CFSAN044978</strain>
    </source>
</reference>
<evidence type="ECO:0000313" key="2">
    <source>
        <dbReference type="EMBL" id="OHG67610.1"/>
    </source>
</evidence>